<feature type="transmembrane region" description="Helical" evidence="7">
    <location>
        <begin position="189"/>
        <end position="206"/>
    </location>
</feature>
<feature type="domain" description="ABC transmembrane type-1" evidence="8">
    <location>
        <begin position="144"/>
        <end position="321"/>
    </location>
</feature>
<keyword evidence="2" id="KW-0813">Transport</keyword>
<evidence type="ECO:0000259" key="8">
    <source>
        <dbReference type="Pfam" id="PF00528"/>
    </source>
</evidence>
<feature type="transmembrane region" description="Helical" evidence="7">
    <location>
        <begin position="138"/>
        <end position="159"/>
    </location>
</feature>
<keyword evidence="3" id="KW-1003">Cell membrane</keyword>
<gene>
    <name evidence="9" type="ORF">ACFSAU_04675</name>
</gene>
<evidence type="ECO:0000256" key="5">
    <source>
        <dbReference type="ARBA" id="ARBA00022989"/>
    </source>
</evidence>
<feature type="transmembrane region" description="Helical" evidence="7">
    <location>
        <begin position="12"/>
        <end position="31"/>
    </location>
</feature>
<protein>
    <submittedName>
        <fullName evidence="9">ABC transporter permease subunit</fullName>
    </submittedName>
</protein>
<name>A0ABD6BQ81_9EURY</name>
<keyword evidence="6 7" id="KW-0472">Membrane</keyword>
<evidence type="ECO:0000256" key="3">
    <source>
        <dbReference type="ARBA" id="ARBA00022475"/>
    </source>
</evidence>
<keyword evidence="4 7" id="KW-0812">Transmembrane</keyword>
<comment type="caution">
    <text evidence="9">The sequence shown here is derived from an EMBL/GenBank/DDBJ whole genome shotgun (WGS) entry which is preliminary data.</text>
</comment>
<keyword evidence="5 7" id="KW-1133">Transmembrane helix</keyword>
<dbReference type="EMBL" id="JBHUCZ010000001">
    <property type="protein sequence ID" value="MFD1566779.1"/>
    <property type="molecule type" value="Genomic_DNA"/>
</dbReference>
<proteinExistence type="predicted"/>
<evidence type="ECO:0000313" key="10">
    <source>
        <dbReference type="Proteomes" id="UP001597139"/>
    </source>
</evidence>
<dbReference type="Pfam" id="PF00528">
    <property type="entry name" value="BPD_transp_1"/>
    <property type="match status" value="1"/>
</dbReference>
<evidence type="ECO:0000256" key="4">
    <source>
        <dbReference type="ARBA" id="ARBA00022692"/>
    </source>
</evidence>
<feature type="transmembrane region" description="Helical" evidence="7">
    <location>
        <begin position="289"/>
        <end position="308"/>
    </location>
</feature>
<dbReference type="GO" id="GO:0005886">
    <property type="term" value="C:plasma membrane"/>
    <property type="evidence" value="ECO:0007669"/>
    <property type="project" value="UniProtKB-SubCell"/>
</dbReference>
<dbReference type="RefSeq" id="WP_267646070.1">
    <property type="nucleotide sequence ID" value="NZ_JANHGR010000001.1"/>
</dbReference>
<accession>A0ABD6BQ81</accession>
<dbReference type="Proteomes" id="UP001597139">
    <property type="component" value="Unassembled WGS sequence"/>
</dbReference>
<sequence>MSGAGSLLARTGRAVVSLCIAFVISFVAMAYTPNPNTGPRGYVPRSFVNTYPEPRFVDQNEPLLSQFVEWAGRLLTLDLGTIKTAAGVKPITAVLVDSLSVTLLYLIPAAIIAVTAGTLIQLLAVALERRDLTTKTTLLGAAAVATPVFLFAYLVHIYLPVVVFRLSGSIVKLGYDAQSSPLTIQNLRALIWPFLTMTVYLFAIQLRAAGTDLEQYAGEPFVKTARAKGVGILGICRHVFPHSAARLLTVLSSEMLGIVLVGLYAVEWVTKTPGFGTLTIDAVGSRHPGLIFGVVLLPVGLIVSMNFLQDAYYDLIDPRVDPVS</sequence>
<comment type="subcellular location">
    <subcellularLocation>
        <location evidence="1">Cell membrane</location>
        <topology evidence="1">Multi-pass membrane protein</topology>
    </subcellularLocation>
</comment>
<keyword evidence="10" id="KW-1185">Reference proteome</keyword>
<dbReference type="PANTHER" id="PTHR30465">
    <property type="entry name" value="INNER MEMBRANE ABC TRANSPORTER"/>
    <property type="match status" value="1"/>
</dbReference>
<evidence type="ECO:0000256" key="1">
    <source>
        <dbReference type="ARBA" id="ARBA00004651"/>
    </source>
</evidence>
<dbReference type="PANTHER" id="PTHR30465:SF0">
    <property type="entry name" value="OLIGOPEPTIDE TRANSPORT SYSTEM PERMEASE PROTEIN APPB"/>
    <property type="match status" value="1"/>
</dbReference>
<feature type="transmembrane region" description="Helical" evidence="7">
    <location>
        <begin position="103"/>
        <end position="126"/>
    </location>
</feature>
<dbReference type="AlphaFoldDB" id="A0ABD6BQ81"/>
<reference evidence="9 10" key="1">
    <citation type="journal article" date="2019" name="Int. J. Syst. Evol. Microbiol.">
        <title>The Global Catalogue of Microorganisms (GCM) 10K type strain sequencing project: providing services to taxonomists for standard genome sequencing and annotation.</title>
        <authorList>
            <consortium name="The Broad Institute Genomics Platform"/>
            <consortium name="The Broad Institute Genome Sequencing Center for Infectious Disease"/>
            <person name="Wu L."/>
            <person name="Ma J."/>
        </authorList>
    </citation>
    <scope>NUCLEOTIDE SEQUENCE [LARGE SCALE GENOMIC DNA]</scope>
    <source>
        <strain evidence="9 10">CGMCC 1.12859</strain>
    </source>
</reference>
<dbReference type="InterPro" id="IPR000515">
    <property type="entry name" value="MetI-like"/>
</dbReference>
<evidence type="ECO:0000256" key="7">
    <source>
        <dbReference type="SAM" id="Phobius"/>
    </source>
</evidence>
<organism evidence="9 10">
    <name type="scientific">Halolamina litorea</name>
    <dbReference type="NCBI Taxonomy" id="1515593"/>
    <lineage>
        <taxon>Archaea</taxon>
        <taxon>Methanobacteriati</taxon>
        <taxon>Methanobacteriota</taxon>
        <taxon>Stenosarchaea group</taxon>
        <taxon>Halobacteria</taxon>
        <taxon>Halobacteriales</taxon>
        <taxon>Haloferacaceae</taxon>
    </lineage>
</organism>
<feature type="transmembrane region" description="Helical" evidence="7">
    <location>
        <begin position="247"/>
        <end position="269"/>
    </location>
</feature>
<evidence type="ECO:0000313" key="9">
    <source>
        <dbReference type="EMBL" id="MFD1566779.1"/>
    </source>
</evidence>
<evidence type="ECO:0000256" key="6">
    <source>
        <dbReference type="ARBA" id="ARBA00023136"/>
    </source>
</evidence>
<evidence type="ECO:0000256" key="2">
    <source>
        <dbReference type="ARBA" id="ARBA00022448"/>
    </source>
</evidence>